<reference evidence="1 2" key="1">
    <citation type="submission" date="2012-08" db="EMBL/GenBank/DDBJ databases">
        <title>Selection and characterization of a candidate therapeutic bacteriophage that lyses the German Escherichia coli O104:H4 outbreak strain.</title>
        <authorList>
            <person name="Merabishvilli M."/>
            <person name="De Vos D."/>
            <person name="Verbeken G."/>
            <person name="Kropinski A."/>
            <person name="Vandenheuvel D."/>
            <person name="Lavigne R."/>
            <person name="Wattiau P."/>
            <person name="Mast J."/>
            <person name="Ragimbeau C."/>
            <person name="Mossong J."/>
            <person name="Scheres J."/>
            <person name="Chanishvili N."/>
            <person name="Vaneechoutte M."/>
            <person name="Pirnay J.P."/>
        </authorList>
    </citation>
    <scope>NUCLEOTIDE SEQUENCE [LARGE SCALE GENOMIC DNA]</scope>
</reference>
<dbReference type="GeneID" id="23301072"/>
<protein>
    <submittedName>
        <fullName evidence="1">Uncharacterized protein</fullName>
    </submittedName>
</protein>
<keyword evidence="2" id="KW-1185">Reference proteome</keyword>
<dbReference type="EMBL" id="HE978309">
    <property type="protein sequence ID" value="CEO90624.1"/>
    <property type="molecule type" value="Genomic_DNA"/>
</dbReference>
<accession>A0A0B7MIZ2</accession>
<sequence length="125" mass="14263">MKNMITPEDVAFKTAFNGDILIFIDGKHAGMIEPEGRWGVAELYNVAGVEGHKTALVFLSDKDQMRRKVSALYNEAVYFYEPFNRIKTISRVTRKDVNACVIKIVENQDKLTKDQIVDLLKEIIL</sequence>
<dbReference type="RefSeq" id="YP_009118704.1">
    <property type="nucleotide sequence ID" value="NC_025425.1"/>
</dbReference>
<evidence type="ECO:0000313" key="1">
    <source>
        <dbReference type="EMBL" id="CEO90624.1"/>
    </source>
</evidence>
<name>A0A0B7MIZ2_9CAUD</name>
<organism evidence="1 2">
    <name type="scientific">Enterobacteria phage GEC-3S</name>
    <dbReference type="NCBI Taxonomy" id="1222338"/>
    <lineage>
        <taxon>Viruses</taxon>
        <taxon>Duplodnaviria</taxon>
        <taxon>Heunggongvirae</taxon>
        <taxon>Uroviricota</taxon>
        <taxon>Caudoviricetes</taxon>
        <taxon>Pantevenvirales</taxon>
        <taxon>Straboviridae</taxon>
        <taxon>Krischvirus</taxon>
        <taxon>Krischvirus gec3s</taxon>
    </lineage>
</organism>
<proteinExistence type="predicted"/>
<dbReference type="KEGG" id="vg:23301072"/>
<evidence type="ECO:0000313" key="2">
    <source>
        <dbReference type="Proteomes" id="UP000203896"/>
    </source>
</evidence>
<dbReference type="Proteomes" id="UP000203896">
    <property type="component" value="Segment"/>
</dbReference>
<gene>
    <name evidence="1" type="ORF">BN201_0021</name>
</gene>